<evidence type="ECO:0000313" key="14">
    <source>
        <dbReference type="EMBL" id="ORY25087.1"/>
    </source>
</evidence>
<accession>A0A1Y2ASA4</accession>
<dbReference type="AlphaFoldDB" id="A0A1Y2ASA4"/>
<evidence type="ECO:0000256" key="4">
    <source>
        <dbReference type="ARBA" id="ARBA00022603"/>
    </source>
</evidence>
<dbReference type="FunCoup" id="A0A1Y2ASA4">
    <property type="interactions" value="595"/>
</dbReference>
<evidence type="ECO:0000256" key="2">
    <source>
        <dbReference type="ARBA" id="ARBA00022490"/>
    </source>
</evidence>
<dbReference type="GO" id="GO:0160102">
    <property type="term" value="F:tRNA (guanine(10)-N2)-methyltransferase activity"/>
    <property type="evidence" value="ECO:0007669"/>
    <property type="project" value="UniProtKB-EC"/>
</dbReference>
<dbReference type="PANTHER" id="PTHR13370">
    <property type="entry name" value="RNA METHYLASE-RELATED"/>
    <property type="match status" value="1"/>
</dbReference>
<keyword evidence="8 10" id="KW-0694">RNA-binding</keyword>
<dbReference type="PRINTS" id="PR00507">
    <property type="entry name" value="N12N6MTFRASE"/>
</dbReference>
<dbReference type="GO" id="GO:0043527">
    <property type="term" value="C:tRNA methyltransferase complex"/>
    <property type="evidence" value="ECO:0007669"/>
    <property type="project" value="UniProtKB-ARBA"/>
</dbReference>
<dbReference type="EC" id="2.1.1.214" evidence="9"/>
<keyword evidence="15" id="KW-1185">Reference proteome</keyword>
<evidence type="ECO:0000256" key="10">
    <source>
        <dbReference type="PROSITE-ProRule" id="PRU00959"/>
    </source>
</evidence>
<dbReference type="EMBL" id="MCFC01000061">
    <property type="protein sequence ID" value="ORY25087.1"/>
    <property type="molecule type" value="Genomic_DNA"/>
</dbReference>
<dbReference type="STRING" id="71784.A0A1Y2ASA4"/>
<dbReference type="InterPro" id="IPR059073">
    <property type="entry name" value="TRMT11_N"/>
</dbReference>
<feature type="domain" description="Ribosomal RNA large subunit methyltransferase K/L-like methyltransferase" evidence="12">
    <location>
        <begin position="188"/>
        <end position="312"/>
    </location>
</feature>
<keyword evidence="5 10" id="KW-0808">Transferase</keyword>
<evidence type="ECO:0000256" key="6">
    <source>
        <dbReference type="ARBA" id="ARBA00022691"/>
    </source>
</evidence>
<keyword evidence="4 10" id="KW-0489">Methyltransferase</keyword>
<protein>
    <recommendedName>
        <fullName evidence="9">tRNA (guanine(10)-N(2))-methyltransferase</fullName>
        <ecNumber evidence="9">2.1.1.214</ecNumber>
    </recommendedName>
</protein>
<dbReference type="PANTHER" id="PTHR13370:SF3">
    <property type="entry name" value="TRNA (GUANINE(10)-N2)-METHYLTRANSFERASE HOMOLOG"/>
    <property type="match status" value="1"/>
</dbReference>
<dbReference type="InterPro" id="IPR016691">
    <property type="entry name" value="TRMT11"/>
</dbReference>
<keyword evidence="7 10" id="KW-0819">tRNA processing</keyword>
<comment type="similarity">
    <text evidence="10">Belongs to the class I-like SAM-binding methyltransferase superfamily. TRM11 methyltransferase family.</text>
</comment>
<dbReference type="InterPro" id="IPR029063">
    <property type="entry name" value="SAM-dependent_MTases_sf"/>
</dbReference>
<dbReference type="SUPFAM" id="SSF53335">
    <property type="entry name" value="S-adenosyl-L-methionine-dependent methyltransferases"/>
    <property type="match status" value="1"/>
</dbReference>
<evidence type="ECO:0000259" key="13">
    <source>
        <dbReference type="Pfam" id="PF25904"/>
    </source>
</evidence>
<comment type="caution">
    <text evidence="14">The sequence shown here is derived from an EMBL/GenBank/DDBJ whole genome shotgun (WGS) entry which is preliminary data.</text>
</comment>
<keyword evidence="2" id="KW-0963">Cytoplasm</keyword>
<dbReference type="GO" id="GO:0000049">
    <property type="term" value="F:tRNA binding"/>
    <property type="evidence" value="ECO:0007669"/>
    <property type="project" value="UniProtKB-UniRule"/>
</dbReference>
<evidence type="ECO:0000256" key="7">
    <source>
        <dbReference type="ARBA" id="ARBA00022694"/>
    </source>
</evidence>
<dbReference type="GO" id="GO:0032259">
    <property type="term" value="P:methylation"/>
    <property type="evidence" value="ECO:0007669"/>
    <property type="project" value="UniProtKB-UniRule"/>
</dbReference>
<sequence length="474" mass="53983">MPLYILRVSLDHLTFRLPSLLSISQTFDFPIRFVSEDKFRGILVVELAHKKDVQHLIDRGTLIMWIAELYAQAETYDDLHAQLRERPDLFDEYRQRTFKITPEAANYHFIGSRPLEIVKSFAYLDMRGGVELENPEVDFVVFEDYDSETIHTHEQRLARDGRFRTVYFGRRIGFSRARPLVKEQSVKTRAYYGNTSMEAEMGFLMANQTLARTGKIIYDPFAGTGSMLYACATFGAYVMGSDIDGRQMRGKSKGPDVTPGMLRAAAQYGVADKFLDLLTFDVTRSPIRRGGWVDAIITDPPYGVRAGAKRIGKKSTRKTPLREDPYVLEDGTFAHTKSTYVPPFRPYELVNLTLDLVLLARYLLVPRGRLVFFLPTVTEEYDAIDIPVVEGMRELKVGDGSVQDFGKWGRRLITMEKTAEDDGEMPKFEDQDINSLADKLPAHHDFARRYYERFAPRNNSTPDVPTDGESAGSS</sequence>
<keyword evidence="3 10" id="KW-0820">tRNA-binding</keyword>
<dbReference type="Pfam" id="PF01170">
    <property type="entry name" value="UPF0020"/>
    <property type="match status" value="1"/>
</dbReference>
<organism evidence="14 15">
    <name type="scientific">Naematelia encephala</name>
    <dbReference type="NCBI Taxonomy" id="71784"/>
    <lineage>
        <taxon>Eukaryota</taxon>
        <taxon>Fungi</taxon>
        <taxon>Dikarya</taxon>
        <taxon>Basidiomycota</taxon>
        <taxon>Agaricomycotina</taxon>
        <taxon>Tremellomycetes</taxon>
        <taxon>Tremellales</taxon>
        <taxon>Naemateliaceae</taxon>
        <taxon>Naematelia</taxon>
    </lineage>
</organism>
<dbReference type="InterPro" id="IPR000241">
    <property type="entry name" value="RlmKL-like_Mtase"/>
</dbReference>
<name>A0A1Y2ASA4_9TREE</name>
<dbReference type="PROSITE" id="PS51627">
    <property type="entry name" value="SAM_MT_TRM11"/>
    <property type="match status" value="1"/>
</dbReference>
<proteinExistence type="inferred from homology"/>
<dbReference type="GO" id="GO:0005737">
    <property type="term" value="C:cytoplasm"/>
    <property type="evidence" value="ECO:0007669"/>
    <property type="project" value="UniProtKB-SubCell"/>
</dbReference>
<dbReference type="PROSITE" id="PS00092">
    <property type="entry name" value="N6_MTASE"/>
    <property type="match status" value="1"/>
</dbReference>
<comment type="subcellular location">
    <subcellularLocation>
        <location evidence="1">Cytoplasm</location>
    </subcellularLocation>
</comment>
<dbReference type="Proteomes" id="UP000193986">
    <property type="component" value="Unassembled WGS sequence"/>
</dbReference>
<dbReference type="PIRSF" id="PIRSF017259">
    <property type="entry name" value="tRNA_mtfrase_TRM11"/>
    <property type="match status" value="1"/>
</dbReference>
<dbReference type="InParanoid" id="A0A1Y2ASA4"/>
<evidence type="ECO:0000256" key="5">
    <source>
        <dbReference type="ARBA" id="ARBA00022679"/>
    </source>
</evidence>
<dbReference type="InterPro" id="IPR002052">
    <property type="entry name" value="DNA_methylase_N6_adenine_CS"/>
</dbReference>
<evidence type="ECO:0000256" key="11">
    <source>
        <dbReference type="SAM" id="MobiDB-lite"/>
    </source>
</evidence>
<feature type="region of interest" description="Disordered" evidence="11">
    <location>
        <begin position="453"/>
        <end position="474"/>
    </location>
</feature>
<evidence type="ECO:0000259" key="12">
    <source>
        <dbReference type="Pfam" id="PF01170"/>
    </source>
</evidence>
<evidence type="ECO:0000256" key="1">
    <source>
        <dbReference type="ARBA" id="ARBA00004496"/>
    </source>
</evidence>
<dbReference type="Gene3D" id="3.40.50.150">
    <property type="entry name" value="Vaccinia Virus protein VP39"/>
    <property type="match status" value="1"/>
</dbReference>
<dbReference type="Pfam" id="PF25904">
    <property type="entry name" value="Tmrp11_N"/>
    <property type="match status" value="1"/>
</dbReference>
<evidence type="ECO:0000256" key="9">
    <source>
        <dbReference type="ARBA" id="ARBA00066937"/>
    </source>
</evidence>
<evidence type="ECO:0000256" key="3">
    <source>
        <dbReference type="ARBA" id="ARBA00022555"/>
    </source>
</evidence>
<dbReference type="GO" id="GO:0008033">
    <property type="term" value="P:tRNA processing"/>
    <property type="evidence" value="ECO:0007669"/>
    <property type="project" value="UniProtKB-UniRule"/>
</dbReference>
<evidence type="ECO:0000256" key="8">
    <source>
        <dbReference type="ARBA" id="ARBA00022884"/>
    </source>
</evidence>
<keyword evidence="6 10" id="KW-0949">S-adenosyl-L-methionine</keyword>
<feature type="domain" description="tRNA (guanine(10)-N(2))-methyltransferase TRMT11 N-terminal" evidence="13">
    <location>
        <begin position="4"/>
        <end position="175"/>
    </location>
</feature>
<reference evidence="14 15" key="1">
    <citation type="submission" date="2016-07" db="EMBL/GenBank/DDBJ databases">
        <title>Pervasive Adenine N6-methylation of Active Genes in Fungi.</title>
        <authorList>
            <consortium name="DOE Joint Genome Institute"/>
            <person name="Mondo S.J."/>
            <person name="Dannebaum R.O."/>
            <person name="Kuo R.C."/>
            <person name="Labutti K."/>
            <person name="Haridas S."/>
            <person name="Kuo A."/>
            <person name="Salamov A."/>
            <person name="Ahrendt S.R."/>
            <person name="Lipzen A."/>
            <person name="Sullivan W."/>
            <person name="Andreopoulos W.B."/>
            <person name="Clum A."/>
            <person name="Lindquist E."/>
            <person name="Daum C."/>
            <person name="Ramamoorthy G.K."/>
            <person name="Gryganskyi A."/>
            <person name="Culley D."/>
            <person name="Magnuson J.K."/>
            <person name="James T.Y."/>
            <person name="O'Malley M.A."/>
            <person name="Stajich J.E."/>
            <person name="Spatafora J.W."/>
            <person name="Visel A."/>
            <person name="Grigoriev I.V."/>
        </authorList>
    </citation>
    <scope>NUCLEOTIDE SEQUENCE [LARGE SCALE GENOMIC DNA]</scope>
    <source>
        <strain evidence="14 15">68-887.2</strain>
    </source>
</reference>
<dbReference type="OrthoDB" id="296065at2759"/>
<evidence type="ECO:0000313" key="15">
    <source>
        <dbReference type="Proteomes" id="UP000193986"/>
    </source>
</evidence>
<gene>
    <name evidence="14" type="ORF">BCR39DRAFT_545256</name>
</gene>